<evidence type="ECO:0000313" key="3">
    <source>
        <dbReference type="EMBL" id="KDO17919.1"/>
    </source>
</evidence>
<sequence>MLRGAAGLAFAMGAATASFRSGTYICDTWNAWNCFPTVPTIVRWSDNGIDVECMSTDGKTCLPTTTPDACIQLKRQPPTYTSNIKCPASLPKDHSFDCDSAANAAALRYAGADHQCAESIYSVDVRDNDWAQAVDTDVVRDAPTRHQRPKTDDKQSVDSDAVWHGARGNRHSKDDDRDTKFYYKRAQDNDVNAVQYTNECAEAHHGIAKGNHGSSKVDDEELLRNASPHHDGPKDYHCGTKGNHGDTSAIDPNASSHDGYPQAVDPRPVQYADPCDRCRETLEFETVNPGSVWHYGSSQDLKSVSSSNNGRVKADDSASEALDPSSVWYARVGDERTEVNVSASQGHD</sequence>
<evidence type="ECO:0000256" key="1">
    <source>
        <dbReference type="SAM" id="MobiDB-lite"/>
    </source>
</evidence>
<dbReference type="Proteomes" id="UP000030745">
    <property type="component" value="Unassembled WGS sequence"/>
</dbReference>
<feature type="compositionally biased region" description="Basic and acidic residues" evidence="1">
    <location>
        <begin position="137"/>
        <end position="157"/>
    </location>
</feature>
<feature type="region of interest" description="Disordered" evidence="1">
    <location>
        <begin position="298"/>
        <end position="326"/>
    </location>
</feature>
<keyword evidence="2" id="KW-0732">Signal</keyword>
<dbReference type="AlphaFoldDB" id="A0A067BHP2"/>
<dbReference type="RefSeq" id="XP_012211376.1">
    <property type="nucleotide sequence ID" value="XM_012355986.1"/>
</dbReference>
<dbReference type="GeneID" id="24138170"/>
<accession>A0A067BHP2</accession>
<protein>
    <recommendedName>
        <fullName evidence="5">Expansin-like EG45 domain-containing protein</fullName>
    </recommendedName>
</protein>
<feature type="compositionally biased region" description="Polar residues" evidence="1">
    <location>
        <begin position="298"/>
        <end position="310"/>
    </location>
</feature>
<reference evidence="3 4" key="1">
    <citation type="journal article" date="2013" name="PLoS Genet.">
        <title>Distinctive expansion of potential virulence genes in the genome of the oomycete fish pathogen Saprolegnia parasitica.</title>
        <authorList>
            <person name="Jiang R.H."/>
            <person name="de Bruijn I."/>
            <person name="Haas B.J."/>
            <person name="Belmonte R."/>
            <person name="Lobach L."/>
            <person name="Christie J."/>
            <person name="van den Ackerveken G."/>
            <person name="Bottin A."/>
            <person name="Bulone V."/>
            <person name="Diaz-Moreno S.M."/>
            <person name="Dumas B."/>
            <person name="Fan L."/>
            <person name="Gaulin E."/>
            <person name="Govers F."/>
            <person name="Grenville-Briggs L.J."/>
            <person name="Horner N.R."/>
            <person name="Levin J.Z."/>
            <person name="Mammella M."/>
            <person name="Meijer H.J."/>
            <person name="Morris P."/>
            <person name="Nusbaum C."/>
            <person name="Oome S."/>
            <person name="Phillips A.J."/>
            <person name="van Rooyen D."/>
            <person name="Rzeszutek E."/>
            <person name="Saraiva M."/>
            <person name="Secombes C.J."/>
            <person name="Seidl M.F."/>
            <person name="Snel B."/>
            <person name="Stassen J.H."/>
            <person name="Sykes S."/>
            <person name="Tripathy S."/>
            <person name="van den Berg H."/>
            <person name="Vega-Arreguin J.C."/>
            <person name="Wawra S."/>
            <person name="Young S.K."/>
            <person name="Zeng Q."/>
            <person name="Dieguez-Uribeondo J."/>
            <person name="Russ C."/>
            <person name="Tyler B.M."/>
            <person name="van West P."/>
        </authorList>
    </citation>
    <scope>NUCLEOTIDE SEQUENCE [LARGE SCALE GENOMIC DNA]</scope>
    <source>
        <strain evidence="3 4">CBS 223.65</strain>
    </source>
</reference>
<evidence type="ECO:0008006" key="5">
    <source>
        <dbReference type="Google" id="ProtNLM"/>
    </source>
</evidence>
<keyword evidence="4" id="KW-1185">Reference proteome</keyword>
<dbReference type="OrthoDB" id="79887at2759"/>
<gene>
    <name evidence="3" type="ORF">SPRG_16556</name>
</gene>
<name>A0A067BHP2_SAPPC</name>
<evidence type="ECO:0000313" key="4">
    <source>
        <dbReference type="Proteomes" id="UP000030745"/>
    </source>
</evidence>
<proteinExistence type="predicted"/>
<feature type="signal peptide" evidence="2">
    <location>
        <begin position="1"/>
        <end position="17"/>
    </location>
</feature>
<feature type="chain" id="PRO_5001636771" description="Expansin-like EG45 domain-containing protein" evidence="2">
    <location>
        <begin position="18"/>
        <end position="348"/>
    </location>
</feature>
<feature type="region of interest" description="Disordered" evidence="1">
    <location>
        <begin position="136"/>
        <end position="178"/>
    </location>
</feature>
<feature type="non-terminal residue" evidence="3">
    <location>
        <position position="348"/>
    </location>
</feature>
<feature type="compositionally biased region" description="Basic and acidic residues" evidence="1">
    <location>
        <begin position="228"/>
        <end position="238"/>
    </location>
</feature>
<dbReference type="EMBL" id="KK583537">
    <property type="protein sequence ID" value="KDO17919.1"/>
    <property type="molecule type" value="Genomic_DNA"/>
</dbReference>
<dbReference type="VEuPathDB" id="FungiDB:SPRG_16556"/>
<feature type="region of interest" description="Disordered" evidence="1">
    <location>
        <begin position="224"/>
        <end position="268"/>
    </location>
</feature>
<evidence type="ECO:0000256" key="2">
    <source>
        <dbReference type="SAM" id="SignalP"/>
    </source>
</evidence>
<organism evidence="3 4">
    <name type="scientific">Saprolegnia parasitica (strain CBS 223.65)</name>
    <dbReference type="NCBI Taxonomy" id="695850"/>
    <lineage>
        <taxon>Eukaryota</taxon>
        <taxon>Sar</taxon>
        <taxon>Stramenopiles</taxon>
        <taxon>Oomycota</taxon>
        <taxon>Saprolegniomycetes</taxon>
        <taxon>Saprolegniales</taxon>
        <taxon>Saprolegniaceae</taxon>
        <taxon>Saprolegnia</taxon>
    </lineage>
</organism>
<dbReference type="KEGG" id="spar:SPRG_16556"/>